<dbReference type="EMBL" id="EU197055">
    <property type="protein sequence ID" value="ABY62946.1"/>
    <property type="molecule type" value="Genomic_DNA"/>
</dbReference>
<keyword evidence="2" id="KW-1185">Reference proteome</keyword>
<dbReference type="Proteomes" id="UP000002421">
    <property type="component" value="Segment"/>
</dbReference>
<accession>B3FIX7</accession>
<dbReference type="RefSeq" id="YP_001956838.1">
    <property type="nucleotide sequence ID" value="NC_010821.1"/>
</dbReference>
<name>B3FIX7_BP201</name>
<organismHost>
    <name type="scientific">Pseudomonas chlororaphis</name>
    <dbReference type="NCBI Taxonomy" id="587753"/>
</organismHost>
<sequence>MQYQAHGVDLMDIACGGFLDSQTTNWLNQRSEALMSSVSSTTQNWFNKARTFYTTISESDAIQALRNISVKTDVSWKSNSIYFCNSIEQVQTANPIMQRYIMAEPRLRDMYLNQSVEGYAGSYENYHGDALGVGHYDYRRVTDGIVMVHDDHAIVNEFYELIPDTDKELDIFQKADIIRTWNMVNRALDAGEMDPTSPIGNLL</sequence>
<dbReference type="OrthoDB" id="16621at10239"/>
<gene>
    <name evidence="1" type="ORF">201phi2-1p114</name>
</gene>
<reference evidence="1 2" key="1">
    <citation type="journal article" date="2008" name="Virology">
        <title>Characterization of Pseudomonas chlororaphis myovirus 201varphi2-1 via genomic sequencing, mass spectrometry, and electron microscopy.</title>
        <authorList>
            <person name="Thomas J.A."/>
            <person name="Rolando M.R."/>
            <person name="Carroll C.A."/>
            <person name="Shen P.S."/>
            <person name="Belnap D.M."/>
            <person name="Weintraub S.T."/>
            <person name="Serwer P."/>
            <person name="Hardies S.C."/>
        </authorList>
    </citation>
    <scope>NUCLEOTIDE SEQUENCE</scope>
</reference>
<organism evidence="1 2">
    <name type="scientific">Pseudomonas phage 201phi2-1</name>
    <name type="common">Pseudomonas chlororaphis phage 201phi2-1</name>
    <dbReference type="NCBI Taxonomy" id="198110"/>
    <lineage>
        <taxon>Viruses</taxon>
        <taxon>Duplodnaviria</taxon>
        <taxon>Heunggongvirae</taxon>
        <taxon>Uroviricota</taxon>
        <taxon>Caudoviricetes</taxon>
        <taxon>Chimalliviridae</taxon>
        <taxon>Serwervirus</taxon>
        <taxon>Serwervirus 201phi21</taxon>
    </lineage>
</organism>
<evidence type="ECO:0000313" key="2">
    <source>
        <dbReference type="Proteomes" id="UP000002421"/>
    </source>
</evidence>
<dbReference type="KEGG" id="vg:6372613"/>
<evidence type="ECO:0000313" key="1">
    <source>
        <dbReference type="EMBL" id="ABY62946.1"/>
    </source>
</evidence>
<proteinExistence type="predicted"/>
<protein>
    <submittedName>
        <fullName evidence="1">Uncharacterized protein</fullName>
    </submittedName>
</protein>